<sequence length="23" mass="2680">MSQGQQAYLHIRQHHTEKGNNTT</sequence>
<name>A0A0A8ZVV0_ARUDO</name>
<proteinExistence type="predicted"/>
<organism evidence="2">
    <name type="scientific">Arundo donax</name>
    <name type="common">Giant reed</name>
    <name type="synonym">Donax arundinaceus</name>
    <dbReference type="NCBI Taxonomy" id="35708"/>
    <lineage>
        <taxon>Eukaryota</taxon>
        <taxon>Viridiplantae</taxon>
        <taxon>Streptophyta</taxon>
        <taxon>Embryophyta</taxon>
        <taxon>Tracheophyta</taxon>
        <taxon>Spermatophyta</taxon>
        <taxon>Magnoliopsida</taxon>
        <taxon>Liliopsida</taxon>
        <taxon>Poales</taxon>
        <taxon>Poaceae</taxon>
        <taxon>PACMAD clade</taxon>
        <taxon>Arundinoideae</taxon>
        <taxon>Arundineae</taxon>
        <taxon>Arundo</taxon>
    </lineage>
</organism>
<reference evidence="2" key="1">
    <citation type="submission" date="2014-09" db="EMBL/GenBank/DDBJ databases">
        <authorList>
            <person name="Magalhaes I.L.F."/>
            <person name="Oliveira U."/>
            <person name="Santos F.R."/>
            <person name="Vidigal T.H.D.A."/>
            <person name="Brescovit A.D."/>
            <person name="Santos A.J."/>
        </authorList>
    </citation>
    <scope>NUCLEOTIDE SEQUENCE</scope>
    <source>
        <tissue evidence="2">Shoot tissue taken approximately 20 cm above the soil surface</tissue>
    </source>
</reference>
<feature type="compositionally biased region" description="Basic and acidic residues" evidence="1">
    <location>
        <begin position="14"/>
        <end position="23"/>
    </location>
</feature>
<protein>
    <submittedName>
        <fullName evidence="2">Uncharacterized protein</fullName>
    </submittedName>
</protein>
<evidence type="ECO:0000313" key="2">
    <source>
        <dbReference type="EMBL" id="JAD40880.1"/>
    </source>
</evidence>
<accession>A0A0A8ZVV0</accession>
<evidence type="ECO:0000256" key="1">
    <source>
        <dbReference type="SAM" id="MobiDB-lite"/>
    </source>
</evidence>
<reference evidence="2" key="2">
    <citation type="journal article" date="2015" name="Data Brief">
        <title>Shoot transcriptome of the giant reed, Arundo donax.</title>
        <authorList>
            <person name="Barrero R.A."/>
            <person name="Guerrero F.D."/>
            <person name="Moolhuijzen P."/>
            <person name="Goolsby J.A."/>
            <person name="Tidwell J."/>
            <person name="Bellgard S.E."/>
            <person name="Bellgard M.I."/>
        </authorList>
    </citation>
    <scope>NUCLEOTIDE SEQUENCE</scope>
    <source>
        <tissue evidence="2">Shoot tissue taken approximately 20 cm above the soil surface</tissue>
    </source>
</reference>
<feature type="region of interest" description="Disordered" evidence="1">
    <location>
        <begin position="1"/>
        <end position="23"/>
    </location>
</feature>
<dbReference type="AlphaFoldDB" id="A0A0A8ZVV0"/>
<dbReference type="EMBL" id="GBRH01257015">
    <property type="protein sequence ID" value="JAD40880.1"/>
    <property type="molecule type" value="Transcribed_RNA"/>
</dbReference>